<gene>
    <name evidence="1" type="ORF">AL503_006740</name>
</gene>
<dbReference type="AlphaFoldDB" id="A0A2K0A646"/>
<proteinExistence type="predicted"/>
<sequence length="116" mass="13979">MLQSTIMRQQLIILLTHVEKIRYYYLMDNRFLNREIEAYNTSIKNFTDSLPLTLQNSTNNSKSKFSMQSDQFYYKLLNDLSLKPLHEFHQGTILVDLQQRQDQLHQTLVYLLNEYK</sequence>
<reference evidence="1 2" key="1">
    <citation type="submission" date="2017-12" db="EMBL/GenBank/DDBJ databases">
        <title>FDA dAtabase for Regulatory Grade micrObial Sequences (FDA-ARGOS): Supporting development and validation of Infectious Disease Dx tests.</title>
        <authorList>
            <person name="Hoffmann M."/>
            <person name="Allard M."/>
            <person name="Evans P."/>
            <person name="Brown E."/>
            <person name="Tallon L."/>
            <person name="Sadzewicz L."/>
            <person name="Sengamalay N."/>
            <person name="Ott S."/>
            <person name="Godinez A."/>
            <person name="Nagaraj S."/>
            <person name="Vavikolanu K."/>
            <person name="Aluvathingal J."/>
            <person name="Nadendla S."/>
            <person name="Sichtig H."/>
        </authorList>
    </citation>
    <scope>NUCLEOTIDE SEQUENCE [LARGE SCALE GENOMIC DNA]</scope>
    <source>
        <strain evidence="1 2">FDAARGOS_148</strain>
    </source>
</reference>
<comment type="caution">
    <text evidence="1">The sequence shown here is derived from an EMBL/GenBank/DDBJ whole genome shotgun (WGS) entry which is preliminary data.</text>
</comment>
<evidence type="ECO:0000313" key="1">
    <source>
        <dbReference type="EMBL" id="PNN20496.1"/>
    </source>
</evidence>
<dbReference type="EMBL" id="LORN02000015">
    <property type="protein sequence ID" value="PNN20496.1"/>
    <property type="molecule type" value="Genomic_DNA"/>
</dbReference>
<protein>
    <submittedName>
        <fullName evidence="1">Uncharacterized protein</fullName>
    </submittedName>
</protein>
<evidence type="ECO:0000313" key="2">
    <source>
        <dbReference type="Proteomes" id="UP000053523"/>
    </source>
</evidence>
<accession>A0A2K0A646</accession>
<organism evidence="1 2">
    <name type="scientific">Staphylococcus haemolyticus</name>
    <dbReference type="NCBI Taxonomy" id="1283"/>
    <lineage>
        <taxon>Bacteria</taxon>
        <taxon>Bacillati</taxon>
        <taxon>Bacillota</taxon>
        <taxon>Bacilli</taxon>
        <taxon>Bacillales</taxon>
        <taxon>Staphylococcaceae</taxon>
        <taxon>Staphylococcus</taxon>
    </lineage>
</organism>
<dbReference type="Proteomes" id="UP000053523">
    <property type="component" value="Unassembled WGS sequence"/>
</dbReference>
<dbReference type="RefSeq" id="WP_037549883.1">
    <property type="nucleotide sequence ID" value="NZ_CAJCGD010000012.1"/>
</dbReference>
<name>A0A2K0A646_STAHA</name>